<evidence type="ECO:0000256" key="6">
    <source>
        <dbReference type="ARBA" id="ARBA00023002"/>
    </source>
</evidence>
<protein>
    <recommendedName>
        <fullName evidence="12">Cytochrome P450</fullName>
    </recommendedName>
</protein>
<dbReference type="EMBL" id="JADOXO010000501">
    <property type="protein sequence ID" value="KAF9803532.1"/>
    <property type="molecule type" value="Genomic_DNA"/>
</dbReference>
<evidence type="ECO:0000313" key="10">
    <source>
        <dbReference type="EMBL" id="KAF9803532.1"/>
    </source>
</evidence>
<dbReference type="InterPro" id="IPR001128">
    <property type="entry name" value="Cyt_P450"/>
</dbReference>
<evidence type="ECO:0000256" key="7">
    <source>
        <dbReference type="ARBA" id="ARBA00023004"/>
    </source>
</evidence>
<evidence type="ECO:0000256" key="1">
    <source>
        <dbReference type="ARBA" id="ARBA00001971"/>
    </source>
</evidence>
<feature type="binding site" description="axial binding residue" evidence="9">
    <location>
        <position position="484"/>
    </location>
    <ligand>
        <name>heme</name>
        <dbReference type="ChEBI" id="CHEBI:30413"/>
    </ligand>
    <ligandPart>
        <name>Fe</name>
        <dbReference type="ChEBI" id="CHEBI:18248"/>
    </ligandPart>
</feature>
<dbReference type="Gene3D" id="1.10.630.10">
    <property type="entry name" value="Cytochrome P450"/>
    <property type="match status" value="1"/>
</dbReference>
<keyword evidence="5 9" id="KW-0479">Metal-binding</keyword>
<evidence type="ECO:0000256" key="9">
    <source>
        <dbReference type="PIRSR" id="PIRSR602401-1"/>
    </source>
</evidence>
<dbReference type="GO" id="GO:0005506">
    <property type="term" value="F:iron ion binding"/>
    <property type="evidence" value="ECO:0007669"/>
    <property type="project" value="InterPro"/>
</dbReference>
<keyword evidence="6" id="KW-0560">Oxidoreductase</keyword>
<evidence type="ECO:0000256" key="3">
    <source>
        <dbReference type="ARBA" id="ARBA00010617"/>
    </source>
</evidence>
<dbReference type="InterPro" id="IPR036396">
    <property type="entry name" value="Cyt_P450_sf"/>
</dbReference>
<dbReference type="GO" id="GO:0004497">
    <property type="term" value="F:monooxygenase activity"/>
    <property type="evidence" value="ECO:0007669"/>
    <property type="project" value="UniProtKB-KW"/>
</dbReference>
<evidence type="ECO:0008006" key="12">
    <source>
        <dbReference type="Google" id="ProtNLM"/>
    </source>
</evidence>
<comment type="pathway">
    <text evidence="2">Secondary metabolite biosynthesis.</text>
</comment>
<dbReference type="PRINTS" id="PR00463">
    <property type="entry name" value="EP450I"/>
</dbReference>
<dbReference type="InterPro" id="IPR002401">
    <property type="entry name" value="Cyt_P450_E_grp-I"/>
</dbReference>
<sequence>MGTAVICLSFALVGCSLWYLHQTIRRRSVNSVLENIPGPPSASFLKGSLVPFFNRHAFEHQKEIFKNYGPTVKLHSFLNRPMLLVGDPKALHTMIIKEEHIFQESNVFILTNLLIFGQGLVSTLGEQHRKQRKILNPVFSVNHMRHMLPMFYKVIHKMRDAILDQVKGGSDQIDMLYWTGRAALELVGQGGLGYSFGSLASEMQDDYGDALKALLPTLVNIDLLQRLLPYVYGIGPAWLRRLAVDASPNTDVQKVKSVVDRMSKRSVEIYESKKGALEKGDDEVVQQIGEGKDIMSVLMKANKAASVEDCLTDEELIGQMSTLIFAATDTTSNALVHMLQFLADRQDWQDKLRQEILEAGAGTGIPYDEINKLPVLDAVCRETLRLFPANTTVMRVPNKDTVLPLSEPIRGLDGKMIHEIPVAKGTEVLVGMWACNVNVSIWGEDSLEWKPERWLSGLPNSVKNAAVPGVYSNLMTFLGGKRACIGFKFSEMEMKVVLSVLLSSFIFKPTGAPIVWNLGGVNYPTVGRESNTPRLPLKVEVYTGS</sequence>
<comment type="caution">
    <text evidence="10">The sequence shown here is derived from an EMBL/GenBank/DDBJ whole genome shotgun (WGS) entry which is preliminary data.</text>
</comment>
<keyword evidence="7 9" id="KW-0408">Iron</keyword>
<comment type="cofactor">
    <cofactor evidence="1 9">
        <name>heme</name>
        <dbReference type="ChEBI" id="CHEBI:30413"/>
    </cofactor>
</comment>
<name>A0A8H7TY81_9APHY</name>
<evidence type="ECO:0000313" key="11">
    <source>
        <dbReference type="Proteomes" id="UP000639403"/>
    </source>
</evidence>
<dbReference type="CDD" id="cd11069">
    <property type="entry name" value="CYP_FUM15-like"/>
    <property type="match status" value="1"/>
</dbReference>
<reference evidence="10" key="2">
    <citation type="journal article" name="Front. Microbiol.">
        <title>Degradative Capacity of Two Strains of Rhodonia placenta: From Phenotype to Genotype.</title>
        <authorList>
            <person name="Kolle M."/>
            <person name="Horta M.A.C."/>
            <person name="Nowrousian M."/>
            <person name="Ohm R.A."/>
            <person name="Benz J.P."/>
            <person name="Pilgard A."/>
        </authorList>
    </citation>
    <scope>NUCLEOTIDE SEQUENCE</scope>
    <source>
        <strain evidence="10">FPRL280</strain>
    </source>
</reference>
<keyword evidence="8" id="KW-0503">Monooxygenase</keyword>
<dbReference type="PANTHER" id="PTHR24305">
    <property type="entry name" value="CYTOCHROME P450"/>
    <property type="match status" value="1"/>
</dbReference>
<proteinExistence type="inferred from homology"/>
<dbReference type="SUPFAM" id="SSF48264">
    <property type="entry name" value="Cytochrome P450"/>
    <property type="match status" value="1"/>
</dbReference>
<organism evidence="10 11">
    <name type="scientific">Rhodonia placenta</name>
    <dbReference type="NCBI Taxonomy" id="104341"/>
    <lineage>
        <taxon>Eukaryota</taxon>
        <taxon>Fungi</taxon>
        <taxon>Dikarya</taxon>
        <taxon>Basidiomycota</taxon>
        <taxon>Agaricomycotina</taxon>
        <taxon>Agaricomycetes</taxon>
        <taxon>Polyporales</taxon>
        <taxon>Adustoporiaceae</taxon>
        <taxon>Rhodonia</taxon>
    </lineage>
</organism>
<reference evidence="10" key="1">
    <citation type="submission" date="2020-11" db="EMBL/GenBank/DDBJ databases">
        <authorList>
            <person name="Koelle M."/>
            <person name="Horta M.A.C."/>
            <person name="Nowrousian M."/>
            <person name="Ohm R.A."/>
            <person name="Benz P."/>
            <person name="Pilgard A."/>
        </authorList>
    </citation>
    <scope>NUCLEOTIDE SEQUENCE</scope>
    <source>
        <strain evidence="10">FPRL280</strain>
    </source>
</reference>
<comment type="similarity">
    <text evidence="3">Belongs to the cytochrome P450 family.</text>
</comment>
<evidence type="ECO:0000256" key="8">
    <source>
        <dbReference type="ARBA" id="ARBA00023033"/>
    </source>
</evidence>
<dbReference type="GO" id="GO:0016705">
    <property type="term" value="F:oxidoreductase activity, acting on paired donors, with incorporation or reduction of molecular oxygen"/>
    <property type="evidence" value="ECO:0007669"/>
    <property type="project" value="InterPro"/>
</dbReference>
<dbReference type="InterPro" id="IPR050121">
    <property type="entry name" value="Cytochrome_P450_monoxygenase"/>
</dbReference>
<dbReference type="PANTHER" id="PTHR24305:SF166">
    <property type="entry name" value="CYTOCHROME P450 12A4, MITOCHONDRIAL-RELATED"/>
    <property type="match status" value="1"/>
</dbReference>
<keyword evidence="4 9" id="KW-0349">Heme</keyword>
<dbReference type="Pfam" id="PF00067">
    <property type="entry name" value="p450"/>
    <property type="match status" value="1"/>
</dbReference>
<evidence type="ECO:0000256" key="4">
    <source>
        <dbReference type="ARBA" id="ARBA00022617"/>
    </source>
</evidence>
<dbReference type="Proteomes" id="UP000639403">
    <property type="component" value="Unassembled WGS sequence"/>
</dbReference>
<evidence type="ECO:0000256" key="5">
    <source>
        <dbReference type="ARBA" id="ARBA00022723"/>
    </source>
</evidence>
<dbReference type="AlphaFoldDB" id="A0A8H7TY81"/>
<dbReference type="GO" id="GO:0020037">
    <property type="term" value="F:heme binding"/>
    <property type="evidence" value="ECO:0007669"/>
    <property type="project" value="InterPro"/>
</dbReference>
<accession>A0A8H7TY81</accession>
<dbReference type="PRINTS" id="PR00385">
    <property type="entry name" value="P450"/>
</dbReference>
<gene>
    <name evidence="10" type="ORF">IEO21_09651</name>
</gene>
<evidence type="ECO:0000256" key="2">
    <source>
        <dbReference type="ARBA" id="ARBA00005179"/>
    </source>
</evidence>